<feature type="domain" description="Laminin G" evidence="3">
    <location>
        <begin position="1439"/>
        <end position="1621"/>
    </location>
</feature>
<dbReference type="OrthoDB" id="10011303at2759"/>
<dbReference type="Pfam" id="PF02210">
    <property type="entry name" value="Laminin_G_2"/>
    <property type="match status" value="3"/>
</dbReference>
<protein>
    <submittedName>
        <fullName evidence="7">Laminin EGF-like domain-containing protein</fullName>
    </submittedName>
</protein>
<dbReference type="InterPro" id="IPR001791">
    <property type="entry name" value="Laminin_G"/>
</dbReference>
<dbReference type="Pfam" id="PF06009">
    <property type="entry name" value="Laminin_II"/>
    <property type="match status" value="1"/>
</dbReference>
<dbReference type="PRINTS" id="PR00011">
    <property type="entry name" value="EGFLAMININ"/>
</dbReference>
<dbReference type="EMBL" id="UYYA01000679">
    <property type="protein sequence ID" value="VDM54470.1"/>
    <property type="molecule type" value="Genomic_DNA"/>
</dbReference>
<evidence type="ECO:0000313" key="6">
    <source>
        <dbReference type="Proteomes" id="UP000267027"/>
    </source>
</evidence>
<feature type="disulfide bond" evidence="1">
    <location>
        <begin position="89"/>
        <end position="101"/>
    </location>
</feature>
<feature type="domain" description="Laminin EGF-like" evidence="4">
    <location>
        <begin position="89"/>
        <end position="136"/>
    </location>
</feature>
<feature type="domain" description="Laminin G" evidence="3">
    <location>
        <begin position="863"/>
        <end position="1045"/>
    </location>
</feature>
<dbReference type="Gene3D" id="2.10.25.10">
    <property type="entry name" value="Laminin"/>
    <property type="match status" value="2"/>
</dbReference>
<reference evidence="5 6" key="2">
    <citation type="submission" date="2018-11" db="EMBL/GenBank/DDBJ databases">
        <authorList>
            <consortium name="Pathogen Informatics"/>
        </authorList>
    </citation>
    <scope>NUCLEOTIDE SEQUENCE [LARGE SCALE GENOMIC DNA]</scope>
    <source>
        <strain evidence="5 6">Costa Rica</strain>
    </source>
</reference>
<dbReference type="SUPFAM" id="SSF49899">
    <property type="entry name" value="Concanavalin A-like lectins/glucanases"/>
    <property type="match status" value="5"/>
</dbReference>
<comment type="caution">
    <text evidence="1">Lacks conserved residue(s) required for the propagation of feature annotation.</text>
</comment>
<gene>
    <name evidence="5" type="ORF">ACOC_LOCUS2885</name>
</gene>
<keyword evidence="1" id="KW-1015">Disulfide bond</keyword>
<dbReference type="GO" id="GO:0005576">
    <property type="term" value="C:extracellular region"/>
    <property type="evidence" value="ECO:0007669"/>
    <property type="project" value="UniProtKB-ARBA"/>
</dbReference>
<dbReference type="Gene3D" id="2.60.120.200">
    <property type="match status" value="6"/>
</dbReference>
<organism evidence="7">
    <name type="scientific">Angiostrongylus costaricensis</name>
    <name type="common">Nematode worm</name>
    <dbReference type="NCBI Taxonomy" id="334426"/>
    <lineage>
        <taxon>Eukaryota</taxon>
        <taxon>Metazoa</taxon>
        <taxon>Ecdysozoa</taxon>
        <taxon>Nematoda</taxon>
        <taxon>Chromadorea</taxon>
        <taxon>Rhabditida</taxon>
        <taxon>Rhabditina</taxon>
        <taxon>Rhabditomorpha</taxon>
        <taxon>Strongyloidea</taxon>
        <taxon>Metastrongylidae</taxon>
        <taxon>Angiostrongylus</taxon>
    </lineage>
</organism>
<dbReference type="InterPro" id="IPR010307">
    <property type="entry name" value="Laminin_dom_II"/>
</dbReference>
<feature type="disulfide bond" evidence="1">
    <location>
        <begin position="110"/>
        <end position="119"/>
    </location>
</feature>
<feature type="domain" description="Laminin G" evidence="3">
    <location>
        <begin position="1059"/>
        <end position="1213"/>
    </location>
</feature>
<dbReference type="FunFam" id="2.10.25.10:FF:000074">
    <property type="entry name" value="Laminin subunit alpha"/>
    <property type="match status" value="1"/>
</dbReference>
<dbReference type="WBParaSite" id="ACOC_0000288401-mRNA-1">
    <property type="protein sequence ID" value="ACOC_0000288401-mRNA-1"/>
    <property type="gene ID" value="ACOC_0000288401"/>
</dbReference>
<dbReference type="Pfam" id="PF00053">
    <property type="entry name" value="EGF_laminin"/>
    <property type="match status" value="2"/>
</dbReference>
<accession>A0A158PF52</accession>
<feature type="disulfide bond" evidence="1">
    <location>
        <begin position="62"/>
        <end position="71"/>
    </location>
</feature>
<dbReference type="STRING" id="334426.A0A158PF52"/>
<keyword evidence="1" id="KW-0424">Laminin EGF-like domain</keyword>
<dbReference type="GO" id="GO:0007155">
    <property type="term" value="P:cell adhesion"/>
    <property type="evidence" value="ECO:0007669"/>
    <property type="project" value="InterPro"/>
</dbReference>
<dbReference type="Proteomes" id="UP000267027">
    <property type="component" value="Unassembled WGS sequence"/>
</dbReference>
<dbReference type="SMART" id="SM00282">
    <property type="entry name" value="LamG"/>
    <property type="match status" value="5"/>
</dbReference>
<dbReference type="SUPFAM" id="SSF57196">
    <property type="entry name" value="EGF/Laminin"/>
    <property type="match status" value="1"/>
</dbReference>
<evidence type="ECO:0000256" key="1">
    <source>
        <dbReference type="PROSITE-ProRule" id="PRU00460"/>
    </source>
</evidence>
<evidence type="ECO:0000259" key="3">
    <source>
        <dbReference type="PROSITE" id="PS50025"/>
    </source>
</evidence>
<evidence type="ECO:0000256" key="2">
    <source>
        <dbReference type="SAM" id="Coils"/>
    </source>
</evidence>
<feature type="coiled-coil region" evidence="2">
    <location>
        <begin position="447"/>
        <end position="474"/>
    </location>
</feature>
<keyword evidence="6" id="KW-1185">Reference proteome</keyword>
<dbReference type="PROSITE" id="PS50027">
    <property type="entry name" value="EGF_LAM_2"/>
    <property type="match status" value="2"/>
</dbReference>
<evidence type="ECO:0000313" key="5">
    <source>
        <dbReference type="EMBL" id="VDM54470.1"/>
    </source>
</evidence>
<dbReference type="PROSITE" id="PS01248">
    <property type="entry name" value="EGF_LAM_1"/>
    <property type="match status" value="1"/>
</dbReference>
<feature type="domain" description="Laminin EGF-like" evidence="4">
    <location>
        <begin position="42"/>
        <end position="88"/>
    </location>
</feature>
<dbReference type="PROSITE" id="PS50025">
    <property type="entry name" value="LAM_G_DOMAIN"/>
    <property type="match status" value="4"/>
</dbReference>
<dbReference type="OMA" id="DRNGQKD"/>
<dbReference type="Pfam" id="PF00054">
    <property type="entry name" value="Laminin_G_1"/>
    <property type="match status" value="1"/>
</dbReference>
<dbReference type="PANTHER" id="PTHR15036:SF85">
    <property type="entry name" value="SP2353, ISOFORM A"/>
    <property type="match status" value="1"/>
</dbReference>
<evidence type="ECO:0000259" key="4">
    <source>
        <dbReference type="PROSITE" id="PS50027"/>
    </source>
</evidence>
<dbReference type="SMART" id="SM00180">
    <property type="entry name" value="EGF_Lam"/>
    <property type="match status" value="2"/>
</dbReference>
<sequence>MQLRRRTAQNVPATNVDRRHVTMSMADVDHWGFSRCAGCYPCHCGIASSSTQCHPETGQCSCRPGATGLRCEHCEHGFWNYGEYGCQKCDCEADLSMGTVCDVRTGQCHCQEGATGARCDQCLKSYLRIPTYGCRRCDECVHHLVADVDSLGIDIRHLNTSIGNISSATVVGARLSRNSKNVIKYTEVAELLSGQEYNNFIGDARSTLTNLSLLFNSAERTLAVTGKDVERIMNLTDSAGEILQDIRRRAADASGSVDLAKNLVVSLGSHSTALVIDPIWLKNAEDTLHEQEAMTAGGAPALVTKVSAQIAELEGKRKERSGAIKNLTKKMESVQRKNNKFADYLSNTQMLLKESRLNSDQSHDIATRLSTLKLEGLIKALLDGRDKAVDERATVSGILLEVKNLTEQAKDALEAVGNSMTNLAEVRAELAEATETKRGKRHAVFDKKAVNLKVEELESEALNLKETFGTARMESQNAVEAATAYGNLTHTLTNAREMAEWSNNEISKLSEGLRENKDRVKEALNSSALLLHQTSTLQQKTLSALEKEASVTNKKVDSLSTMVDGMRRSVDVIRLSLTSPLNESTFAGIETAANNVNNILADSNNALATSRDNLAQLKTATDVAVSDATEAVQGIKKTRSNVKELSTLVPHLMTSFENMRQMAGNRTAKVESCSDKLAALKELIAIKLGAHFERGSSLDLAMPHKVARSAAYTDISFYFRTEKDHGIPLFFGNEEGSAGTRAVPTDDYIAVEIENGRPKVIIDLGEKPLVIRLSTQVKETKTGVADGDKSVLNLHQTMSRLYVGGIPVGSKIAREVRNRHFEGDIEDLNLHGEPVGLWNAKTGGAINVRGVAPRPGTKELTVQSGISLNGDGYLIYQMGYWNPRKRAVFSLSFLTFSPDGLLFFIGKDRDFFAVELSAGAVKLSLDFGSGVAQWLADTVIYNDGKWHSLDIARDGRHIKMNVDGITVNFEGPNFFSNLSVVGGDAPGEMSELSVSEYLYIGGTPAGVNTRSTIEPFRGCIKSVRLGSDEINLYASYASKGVRNACALRTVNTGTLLQVSILSDRSSAVFENITAADELNVSLRFKTRRSTGVLLTIQSDEDDLLALRIEDGMLVAFAGDDKASLDMTSAADEQWHYVSVRKTKETLRVDVDDLHSKEVRRSNGDDVSPGEVVKILFGRHGTSSFVGCIGDVSYSGELLDFTKANVHEVSLIGCSLAADVVKTTISPSYAPSIAGSEQPDTLATGVVTTVVASTEVLPVPESACALRTEPRSAHSEDSDGSRFGLLPNSRLEYEVVPDSFDKSGTFSLRLRPTSSNGVILFATNDKHTDHIGLFLLNGRLLLSFDTGSGQTIIRSNRSILNGAWHSVRASRRGNEGFLVVDEESAEAEVSAGTDSIDTQPPLYLGGIPNELASYARMIVPKFDMVAREHGVGECKSRTESGLYFGKEGGYAILKKEFQVGQLFSAEMEVRPRTQNGLLFSVGVVEYLTVQILGGSIKFTVDSGAGAENLTYTPSAANVLCDGHWHSIKIMKKKNLMTLTVDGKSNLNIMKKSRKPETVTKDPIYLGGVPESVVSKGIETREPYVGCMRIMSLGTSKKDKSRKKKQLDVSKLDIYGDVNKQECYLD</sequence>
<dbReference type="CDD" id="cd00055">
    <property type="entry name" value="EGF_Lam"/>
    <property type="match status" value="2"/>
</dbReference>
<feature type="disulfide bond" evidence="1">
    <location>
        <begin position="91"/>
        <end position="108"/>
    </location>
</feature>
<name>A0A158PF52_ANGCS</name>
<dbReference type="CDD" id="cd00110">
    <property type="entry name" value="LamG"/>
    <property type="match status" value="5"/>
</dbReference>
<dbReference type="InterPro" id="IPR050372">
    <property type="entry name" value="Neurexin-related_CASP"/>
</dbReference>
<reference evidence="7" key="1">
    <citation type="submission" date="2016-04" db="UniProtKB">
        <authorList>
            <consortium name="WormBaseParasite"/>
        </authorList>
    </citation>
    <scope>IDENTIFICATION</scope>
</reference>
<evidence type="ECO:0000313" key="7">
    <source>
        <dbReference type="WBParaSite" id="ACOC_0000288401-mRNA-1"/>
    </source>
</evidence>
<feature type="domain" description="Laminin G" evidence="3">
    <location>
        <begin position="1279"/>
        <end position="1433"/>
    </location>
</feature>
<proteinExistence type="predicted"/>
<dbReference type="PANTHER" id="PTHR15036">
    <property type="entry name" value="PIKACHURIN-LIKE PROTEIN"/>
    <property type="match status" value="1"/>
</dbReference>
<dbReference type="InterPro" id="IPR013320">
    <property type="entry name" value="ConA-like_dom_sf"/>
</dbReference>
<dbReference type="InterPro" id="IPR002049">
    <property type="entry name" value="LE_dom"/>
</dbReference>
<keyword evidence="2" id="KW-0175">Coiled coil</keyword>